<feature type="region of interest" description="Disordered" evidence="2">
    <location>
        <begin position="2186"/>
        <end position="2212"/>
    </location>
</feature>
<dbReference type="SUPFAM" id="SSF50729">
    <property type="entry name" value="PH domain-like"/>
    <property type="match status" value="2"/>
</dbReference>
<dbReference type="RefSeq" id="XP_022246101.1">
    <property type="nucleotide sequence ID" value="XM_022390393.1"/>
</dbReference>
<keyword evidence="4" id="KW-1185">Reference proteome</keyword>
<feature type="compositionally biased region" description="Basic and acidic residues" evidence="2">
    <location>
        <begin position="867"/>
        <end position="885"/>
    </location>
</feature>
<organism evidence="4 5">
    <name type="scientific">Limulus polyphemus</name>
    <name type="common">Atlantic horseshoe crab</name>
    <dbReference type="NCBI Taxonomy" id="6850"/>
    <lineage>
        <taxon>Eukaryota</taxon>
        <taxon>Metazoa</taxon>
        <taxon>Ecdysozoa</taxon>
        <taxon>Arthropoda</taxon>
        <taxon>Chelicerata</taxon>
        <taxon>Merostomata</taxon>
        <taxon>Xiphosura</taxon>
        <taxon>Limulidae</taxon>
        <taxon>Limulus</taxon>
    </lineage>
</organism>
<feature type="compositionally biased region" description="Basic and acidic residues" evidence="2">
    <location>
        <begin position="430"/>
        <end position="442"/>
    </location>
</feature>
<feature type="region of interest" description="Disordered" evidence="2">
    <location>
        <begin position="301"/>
        <end position="329"/>
    </location>
</feature>
<feature type="region of interest" description="Disordered" evidence="2">
    <location>
        <begin position="687"/>
        <end position="776"/>
    </location>
</feature>
<feature type="coiled-coil region" evidence="1">
    <location>
        <begin position="2031"/>
        <end position="2079"/>
    </location>
</feature>
<evidence type="ECO:0000256" key="1">
    <source>
        <dbReference type="SAM" id="Coils"/>
    </source>
</evidence>
<feature type="compositionally biased region" description="Low complexity" evidence="2">
    <location>
        <begin position="1231"/>
        <end position="1240"/>
    </location>
</feature>
<dbReference type="InterPro" id="IPR052223">
    <property type="entry name" value="Actin_Cytoskeleton_Reg"/>
</dbReference>
<reference evidence="5" key="1">
    <citation type="submission" date="2025-08" db="UniProtKB">
        <authorList>
            <consortium name="RefSeq"/>
        </authorList>
    </citation>
    <scope>IDENTIFICATION</scope>
    <source>
        <tissue evidence="5">Muscle</tissue>
    </source>
</reference>
<dbReference type="Gene3D" id="2.30.29.30">
    <property type="entry name" value="Pleckstrin-homology domain (PH domain)/Phosphotyrosine-binding domain (PTB)"/>
    <property type="match status" value="2"/>
</dbReference>
<feature type="region of interest" description="Disordered" evidence="2">
    <location>
        <begin position="1214"/>
        <end position="1240"/>
    </location>
</feature>
<accession>A0ABM1SR45</accession>
<feature type="domain" description="PH" evidence="3">
    <location>
        <begin position="44"/>
        <end position="150"/>
    </location>
</feature>
<dbReference type="GeneID" id="106462988"/>
<feature type="coiled-coil region" evidence="1">
    <location>
        <begin position="1943"/>
        <end position="1977"/>
    </location>
</feature>
<protein>
    <submittedName>
        <fullName evidence="5">Protein MLP1-like</fullName>
    </submittedName>
</protein>
<dbReference type="Pfam" id="PF00169">
    <property type="entry name" value="PH"/>
    <property type="match status" value="2"/>
</dbReference>
<feature type="coiled-coil region" evidence="1">
    <location>
        <begin position="985"/>
        <end position="1061"/>
    </location>
</feature>
<dbReference type="InterPro" id="IPR011993">
    <property type="entry name" value="PH-like_dom_sf"/>
</dbReference>
<feature type="compositionally biased region" description="Low complexity" evidence="2">
    <location>
        <begin position="751"/>
        <end position="770"/>
    </location>
</feature>
<evidence type="ECO:0000259" key="3">
    <source>
        <dbReference type="PROSITE" id="PS50003"/>
    </source>
</evidence>
<dbReference type="PANTHER" id="PTHR17271">
    <property type="entry name" value="PLECKSTRIN HOMOLOGY PH DOMAIN-CONTAINING PROTEIN"/>
    <property type="match status" value="1"/>
</dbReference>
<feature type="region of interest" description="Disordered" evidence="2">
    <location>
        <begin position="852"/>
        <end position="890"/>
    </location>
</feature>
<gene>
    <name evidence="5" type="primary">LOC106462988</name>
</gene>
<feature type="compositionally biased region" description="Basic and acidic residues" evidence="2">
    <location>
        <begin position="1167"/>
        <end position="1182"/>
    </location>
</feature>
<feature type="compositionally biased region" description="Low complexity" evidence="2">
    <location>
        <begin position="805"/>
        <end position="818"/>
    </location>
</feature>
<evidence type="ECO:0000313" key="5">
    <source>
        <dbReference type="RefSeq" id="XP_022246101.1"/>
    </source>
</evidence>
<feature type="compositionally biased region" description="Polar residues" evidence="2">
    <location>
        <begin position="443"/>
        <end position="452"/>
    </location>
</feature>
<dbReference type="SMART" id="SM00233">
    <property type="entry name" value="PH"/>
    <property type="match status" value="2"/>
</dbReference>
<dbReference type="PROSITE" id="PS50003">
    <property type="entry name" value="PH_DOMAIN"/>
    <property type="match status" value="2"/>
</dbReference>
<feature type="compositionally biased region" description="Basic and acidic residues" evidence="2">
    <location>
        <begin position="304"/>
        <end position="314"/>
    </location>
</feature>
<keyword evidence="1" id="KW-0175">Coiled coil</keyword>
<evidence type="ECO:0000256" key="2">
    <source>
        <dbReference type="SAM" id="MobiDB-lite"/>
    </source>
</evidence>
<feature type="region of interest" description="Disordered" evidence="2">
    <location>
        <begin position="394"/>
        <end position="458"/>
    </location>
</feature>
<dbReference type="PANTHER" id="PTHR17271:SF1">
    <property type="entry name" value="PROTEIN OUTSPREAD"/>
    <property type="match status" value="1"/>
</dbReference>
<feature type="region of interest" description="Disordered" evidence="2">
    <location>
        <begin position="1159"/>
        <end position="1182"/>
    </location>
</feature>
<name>A0ABM1SR45_LIMPO</name>
<dbReference type="InterPro" id="IPR001849">
    <property type="entry name" value="PH_domain"/>
</dbReference>
<feature type="coiled-coil region" evidence="1">
    <location>
        <begin position="1854"/>
        <end position="1888"/>
    </location>
</feature>
<feature type="domain" description="PH" evidence="3">
    <location>
        <begin position="533"/>
        <end position="629"/>
    </location>
</feature>
<sequence>MMTLKADCKKFAPNIFNKSKCQHCFKTKEAHTAEALESNRASRKVSKCGYLFVAPDFDFSVTINRTKRWQRRWFVLYDDGELTYSVDEHPDTVPQAVIDMNKVLEVSDGENVTGNQFAIAVTSTDKVHFIKGTSKEERNWWFDVLSRFPSNTIRGRNKRFATIPGGKATVTNVGKHNVNSFDSPGDLIRSASTRQRFNTFNSEFPSRPSPDLSWEQVQKAGTEDVFPTKENDTLILETKHTSTPVDKHVNNKLENDDDSSNWKHVESENLRNILNNSGSISSVPPDIKVKKNVEEEEPLTAHKVKTEDNTEQIKGRSRRYLKRDGRSTRSLRIRSDGVAKMMPSQVTREIEKKRNQSLATLDLQSEKSALEQQNYCSNPVYYLTSDVEKLIGEKSPEGPQLEEPPPLHRRRHASERGTANRRLLLDDDSQEKPQRESGHDLQRSASGTNFSRSRWRNVGNGHRDMTLLSLQNIGNKTVMPLKPHNAEDNGGHKFLEDKNTQLRGDPDGCGLDPWFLYTSVGALAHSEFTPVDLFLKKGWLLRQGHNDWYKHWFVLRNSSLTFYRDPNAEESNIMDGVLDLQLVKGVEELETDKNYAFFITTFDNKKYVFAAITAGIRNNWIQAIRHAAENWDTLDLQKKHHTEESNTSSKEKLGRSGIISPVCIDEPVKLVDVSSSDDPSEYFSIVDEEEGTEQPASPRTLPPSPPLNRTAISRVKEKARSRSSSSSRIGRQLRSPGSADNEQFLITAEIDQQSDGGLSDRSSSSMQGGDVPYWERRASHKQRMIKLLENRKKTISTNSDCVTNSSISQKSLSHVSSSKNEELLPEKGEIVKLTDSNGALLGEQCKYLEEPKLEQQNSKGQKIVKGLSKDVSEKSSSKEKQKDQKQGGSGENVYKSKYEFLKVKYKKDRAEWEEKLSKEKACNPFRSGKAEDLQDALQNCKDQLWSIKCKLEKAPEKRGDTLVSWREVYKLCEDVEKLLGSSERRSKKDNEVSKLKNSIAELQKTCDGRQNELETLKNELDIRKIDITKLDEELRRTLAELEKSRDDKTDLQGRVRQLETILRSSLHDSDGMANKQQDSLLLLENSELKTKLLTVTEVTKSLKRRLEEAHRSCDDLEINYYKIRQDMKRVHDTHFSQLALMTARVDDLTLKLTESERNFRQTKQKLTRSESRQERRKSSLRGKEGLNLSKEFEFKLGDLEQKIESIEYSLKKPQQNKEEIEALSPQVQTQESKLGSESSSAESQGFLVRLSNLDTKVKNVYSIAKPLDQGTDLTDNLEKPKICLQIKNDSEESGPEEWSTLSLANSVTDLHDLVAESVNEQPKTLSECVLSLSDKVRSLGVWFKNILYLLHQQEDGLNGSVSAELKHLVDAVECLSCGAVENLQVDHDKGMLLEIVYQLTLLQEAVKAVDRLANFDASERKDVVEEIGRIHHWLSTLEKQLSSSPEVISVCGGCTAVGKTLCVFLQDSVPITDMSISQKDNDTVDSIQQLNFELTTQLQNLEDQWKRVGKILNKTRADDLAALLSCMSDSCVSDICRVHSTRDDWQSVTDSSPTERIVSEEIVLAELCHVVTGTCDRIRKVLVHQRKQQLSILCRDQEAFELWCTLIEQSVEQELGLVNSELRAGVTELASLHQLDLDYCLNQEVLTKAAELASIVAVSGTFHGVLTYLRNKAGDIINSRKTRCNVQESSALYDEQWMAKVRACIYKQAEQTVFGASCVIPWNGSKCIHEANENSSENIARQSASNLVSLQQWLQEKLAEERFQFQSEFTALQKRSQQQVKEECHKCEELRQDVYHLQVQLNQHQDSPQKSDVCNQCEELQNNLCQLEKKHTEEIQNLKSEHHCKVETIRQDMQEFLEQQDKQHSEEISQLQNELQLSQKHLKHLEFEYDEQMRSLIEIYHQKLEKKHDIISEESVRRRYQSEIEQWKGLSEKGLMAMENSYKRMIADLEKKHEMELEQLENEKEKALAEEIHAQDLKILLTILCTQICNYVKTLDAMRKAHKEELQREIAKFKDEFLKQMEYTYSGENQYKEHEAELEEIKHEILSLSEKYSIKCLVNASLKESLEVLRTQLENTNYQVFDLLARNKQLRAHLASEVADKKEELLNSKDNEQGETLVQLLSLRDQELAEQKEENAELLQKLHLTENHVNLLDAQCLQLDQSLKAERRLREDEVSSLRTKLETLIASSSPGSEEDNNECTSRERNLTSHLHHPTRSSITFSRRAFEPKPRRSHSLALYSAQDLMRSPSCPGLDGLPGIEKWRTLSSQKCITNTQSKTENN</sequence>
<proteinExistence type="predicted"/>
<feature type="coiled-coil region" evidence="1">
    <location>
        <begin position="2121"/>
        <end position="2148"/>
    </location>
</feature>
<evidence type="ECO:0000313" key="4">
    <source>
        <dbReference type="Proteomes" id="UP000694941"/>
    </source>
</evidence>
<feature type="region of interest" description="Disordered" evidence="2">
    <location>
        <begin position="798"/>
        <end position="821"/>
    </location>
</feature>
<dbReference type="Proteomes" id="UP000694941">
    <property type="component" value="Unplaced"/>
</dbReference>
<feature type="compositionally biased region" description="Low complexity" evidence="2">
    <location>
        <begin position="722"/>
        <end position="735"/>
    </location>
</feature>